<feature type="chain" id="PRO_5040166093" evidence="1">
    <location>
        <begin position="22"/>
        <end position="335"/>
    </location>
</feature>
<organism evidence="2 3">
    <name type="scientific">Marasmius oreades</name>
    <name type="common">fairy-ring Marasmius</name>
    <dbReference type="NCBI Taxonomy" id="181124"/>
    <lineage>
        <taxon>Eukaryota</taxon>
        <taxon>Fungi</taxon>
        <taxon>Dikarya</taxon>
        <taxon>Basidiomycota</taxon>
        <taxon>Agaricomycotina</taxon>
        <taxon>Agaricomycetes</taxon>
        <taxon>Agaricomycetidae</taxon>
        <taxon>Agaricales</taxon>
        <taxon>Marasmiineae</taxon>
        <taxon>Marasmiaceae</taxon>
        <taxon>Marasmius</taxon>
    </lineage>
</organism>
<dbReference type="RefSeq" id="XP_043008972.1">
    <property type="nucleotide sequence ID" value="XM_043153687.1"/>
</dbReference>
<protein>
    <submittedName>
        <fullName evidence="2">Uncharacterized protein</fullName>
    </submittedName>
</protein>
<dbReference type="InterPro" id="IPR029069">
    <property type="entry name" value="HotDog_dom_sf"/>
</dbReference>
<proteinExistence type="predicted"/>
<dbReference type="OrthoDB" id="3257538at2759"/>
<dbReference type="AlphaFoldDB" id="A0A9P7RZD7"/>
<evidence type="ECO:0000313" key="2">
    <source>
        <dbReference type="EMBL" id="KAG7092502.1"/>
    </source>
</evidence>
<dbReference type="GO" id="GO:0005739">
    <property type="term" value="C:mitochondrion"/>
    <property type="evidence" value="ECO:0007669"/>
    <property type="project" value="TreeGrafter"/>
</dbReference>
<reference evidence="2" key="1">
    <citation type="journal article" date="2021" name="Genome Biol. Evol.">
        <title>The assembled and annotated genome of the fairy-ring fungus Marasmius oreades.</title>
        <authorList>
            <person name="Hiltunen M."/>
            <person name="Ament-Velasquez S.L."/>
            <person name="Johannesson H."/>
        </authorList>
    </citation>
    <scope>NUCLEOTIDE SEQUENCE</scope>
    <source>
        <strain evidence="2">03SP1</strain>
    </source>
</reference>
<dbReference type="EMBL" id="CM032185">
    <property type="protein sequence ID" value="KAG7092502.1"/>
    <property type="molecule type" value="Genomic_DNA"/>
</dbReference>
<feature type="signal peptide" evidence="1">
    <location>
        <begin position="1"/>
        <end position="21"/>
    </location>
</feature>
<name>A0A9P7RZD7_9AGAR</name>
<dbReference type="InterPro" id="IPR052741">
    <property type="entry name" value="Mitochondrial_HTD2"/>
</dbReference>
<comment type="caution">
    <text evidence="2">The sequence shown here is derived from an EMBL/GenBank/DDBJ whole genome shotgun (WGS) entry which is preliminary data.</text>
</comment>
<gene>
    <name evidence="2" type="ORF">E1B28_008853</name>
</gene>
<dbReference type="GO" id="GO:0019171">
    <property type="term" value="F:(3R)-hydroxyacyl-[acyl-carrier-protein] dehydratase activity"/>
    <property type="evidence" value="ECO:0007669"/>
    <property type="project" value="TreeGrafter"/>
</dbReference>
<sequence length="335" mass="38344">MCTRQGPGNGCNFLLLPVCNCLTMFSGPLRCLHKLSRRHLSSQTLDDWIASPKHAIMLDTLHPERLTDMYITLPTRDGVQRQPFLWPRRSQPLGYGHHMAFFHKHVPESLLRPDATDGDFGPPEPFTRRMWAGGRMTWNQETPLLIGEKVEATSWVNSVEKKGFEKGNPMVFVNNKIEYLMIGRADPSLVEERTHVYLCGPQEKSGPREVKGIPTTKDFSFKYKPTLTTLFRFSAITWNAHHIHLDKEYAVGHEGYPERLVHGPLTALMLLETLVYHFPRAQLMEFNYRARNPLIVGRPLVINGRRLDQSVFTLWCEDELDGTVGMTGQVQVQLP</sequence>
<dbReference type="Proteomes" id="UP001049176">
    <property type="component" value="Chromosome 5"/>
</dbReference>
<evidence type="ECO:0000256" key="1">
    <source>
        <dbReference type="SAM" id="SignalP"/>
    </source>
</evidence>
<dbReference type="SUPFAM" id="SSF54637">
    <property type="entry name" value="Thioesterase/thiol ester dehydrase-isomerase"/>
    <property type="match status" value="1"/>
</dbReference>
<dbReference type="PANTHER" id="PTHR28152">
    <property type="entry name" value="HYDROXYACYL-THIOESTER DEHYDRATASE TYPE 2, MITOCHONDRIAL"/>
    <property type="match status" value="1"/>
</dbReference>
<dbReference type="PANTHER" id="PTHR28152:SF1">
    <property type="entry name" value="HYDROXYACYL-THIOESTER DEHYDRATASE TYPE 2, MITOCHONDRIAL"/>
    <property type="match status" value="1"/>
</dbReference>
<keyword evidence="3" id="KW-1185">Reference proteome</keyword>
<evidence type="ECO:0000313" key="3">
    <source>
        <dbReference type="Proteomes" id="UP001049176"/>
    </source>
</evidence>
<accession>A0A9P7RZD7</accession>
<keyword evidence="1" id="KW-0732">Signal</keyword>
<dbReference type="Gene3D" id="3.10.129.10">
    <property type="entry name" value="Hotdog Thioesterase"/>
    <property type="match status" value="1"/>
</dbReference>
<dbReference type="GeneID" id="66077929"/>
<dbReference type="KEGG" id="more:E1B28_008853"/>